<accession>A0A1R0X1V1</accession>
<name>A0A1R0X1V1_9BACL</name>
<reference evidence="1 2" key="1">
    <citation type="submission" date="2016-10" db="EMBL/GenBank/DDBJ databases">
        <title>Paenibacillus species isolates.</title>
        <authorList>
            <person name="Beno S.M."/>
        </authorList>
    </citation>
    <scope>NUCLEOTIDE SEQUENCE [LARGE SCALE GENOMIC DNA]</scope>
    <source>
        <strain evidence="1 2">FSL H7-0604</strain>
    </source>
</reference>
<protein>
    <submittedName>
        <fullName evidence="1">Uncharacterized protein</fullName>
    </submittedName>
</protein>
<sequence length="299" mass="34788">MYYLETNSLYSLANKLELLSSMDLKVYTSYFTVLELLAGVVDENSYIKRKSVLSKLHKSKIDIYWKTPAKVLHESFGLPYDDSIDVNTIMDLQMMILDSASYDEFKRASDKLEDRKKIEQIYLYDNTLSNFGVETSQVFIDSFSKNNSKEKKREYRKAMFEDKLLHAQAQVNSEILIRDYIIAITGVNPAKEYEQYIKVALAYDQSLRVYFYVEAFHRLLSTIKGEPYGKNDTADHFHLLYIDESTTIISDDCLVRNLAEGSQMYVCKSAAEFRNNIYDFKHRNYHSVPQEIRGISNGN</sequence>
<dbReference type="RefSeq" id="WP_076179528.1">
    <property type="nucleotide sequence ID" value="NZ_MKQP01000040.1"/>
</dbReference>
<organism evidence="1 2">
    <name type="scientific">Paenibacillus odorifer</name>
    <dbReference type="NCBI Taxonomy" id="189426"/>
    <lineage>
        <taxon>Bacteria</taxon>
        <taxon>Bacillati</taxon>
        <taxon>Bacillota</taxon>
        <taxon>Bacilli</taxon>
        <taxon>Bacillales</taxon>
        <taxon>Paenibacillaceae</taxon>
        <taxon>Paenibacillus</taxon>
    </lineage>
</organism>
<proteinExistence type="predicted"/>
<comment type="caution">
    <text evidence="1">The sequence shown here is derived from an EMBL/GenBank/DDBJ whole genome shotgun (WGS) entry which is preliminary data.</text>
</comment>
<dbReference type="EMBL" id="MKQP01000040">
    <property type="protein sequence ID" value="OMD26763.1"/>
    <property type="molecule type" value="Genomic_DNA"/>
</dbReference>
<gene>
    <name evidence="1" type="ORF">BJP51_26595</name>
</gene>
<evidence type="ECO:0000313" key="2">
    <source>
        <dbReference type="Proteomes" id="UP000187465"/>
    </source>
</evidence>
<evidence type="ECO:0000313" key="1">
    <source>
        <dbReference type="EMBL" id="OMD26763.1"/>
    </source>
</evidence>
<dbReference type="AlphaFoldDB" id="A0A1R0X1V1"/>
<dbReference type="Proteomes" id="UP000187465">
    <property type="component" value="Unassembled WGS sequence"/>
</dbReference>